<keyword evidence="1" id="KW-1133">Transmembrane helix</keyword>
<organism evidence="2 3">
    <name type="scientific">Paralabilibaculum antarcticum</name>
    <dbReference type="NCBI Taxonomy" id="2912572"/>
    <lineage>
        <taxon>Bacteria</taxon>
        <taxon>Pseudomonadati</taxon>
        <taxon>Bacteroidota</taxon>
        <taxon>Bacteroidia</taxon>
        <taxon>Marinilabiliales</taxon>
        <taxon>Marinifilaceae</taxon>
        <taxon>Paralabilibaculum</taxon>
    </lineage>
</organism>
<feature type="transmembrane region" description="Helical" evidence="1">
    <location>
        <begin position="12"/>
        <end position="34"/>
    </location>
</feature>
<feature type="transmembrane region" description="Helical" evidence="1">
    <location>
        <begin position="85"/>
        <end position="104"/>
    </location>
</feature>
<feature type="transmembrane region" description="Helical" evidence="1">
    <location>
        <begin position="46"/>
        <end position="64"/>
    </location>
</feature>
<protein>
    <submittedName>
        <fullName evidence="2">Uncharacterized protein</fullName>
    </submittedName>
</protein>
<dbReference type="RefSeq" id="WP_275108594.1">
    <property type="nucleotide sequence ID" value="NZ_JAKJSC010000001.1"/>
</dbReference>
<evidence type="ECO:0000313" key="3">
    <source>
        <dbReference type="Proteomes" id="UP001528920"/>
    </source>
</evidence>
<gene>
    <name evidence="2" type="ORF">L3049_04475</name>
</gene>
<keyword evidence="3" id="KW-1185">Reference proteome</keyword>
<evidence type="ECO:0000313" key="2">
    <source>
        <dbReference type="EMBL" id="MDE5417255.1"/>
    </source>
</evidence>
<keyword evidence="1" id="KW-0812">Transmembrane</keyword>
<accession>A0ABT5VPS8</accession>
<comment type="caution">
    <text evidence="2">The sequence shown here is derived from an EMBL/GenBank/DDBJ whole genome shotgun (WGS) entry which is preliminary data.</text>
</comment>
<dbReference type="Proteomes" id="UP001528920">
    <property type="component" value="Unassembled WGS sequence"/>
</dbReference>
<proteinExistence type="predicted"/>
<sequence>MKKVKDKRQQQALNIFLGIIFMTLPIIGIALSAIAIGGDIGNYVEPYKFCFIWGVIGVVLAYMVTYKLKPIIMTVNKNIKNYSQLRLYFSLGFIGIALIVGVKINSYNSSLDKTFNSTLIYKTQKKGGYGVVGYNKLHFFINEQAIELRCHLKYWENHNLGEKINIEFYKSKMGFHYWKIKNE</sequence>
<reference evidence="2 3" key="1">
    <citation type="submission" date="2022-01" db="EMBL/GenBank/DDBJ databases">
        <title>Labilibaculum sp. nov, a marine bacterium isolated from Antarctica.</title>
        <authorList>
            <person name="Dai W."/>
        </authorList>
    </citation>
    <scope>NUCLEOTIDE SEQUENCE [LARGE SCALE GENOMIC DNA]</scope>
    <source>
        <strain evidence="2 3">DW002</strain>
    </source>
</reference>
<name>A0ABT5VPS8_9BACT</name>
<keyword evidence="1" id="KW-0472">Membrane</keyword>
<dbReference type="EMBL" id="JAKJSC010000001">
    <property type="protein sequence ID" value="MDE5417255.1"/>
    <property type="molecule type" value="Genomic_DNA"/>
</dbReference>
<evidence type="ECO:0000256" key="1">
    <source>
        <dbReference type="SAM" id="Phobius"/>
    </source>
</evidence>